<dbReference type="InterPro" id="IPR008979">
    <property type="entry name" value="Galactose-bd-like_sf"/>
</dbReference>
<feature type="transmembrane region" description="Helical" evidence="2">
    <location>
        <begin position="174"/>
        <end position="200"/>
    </location>
</feature>
<evidence type="ECO:0000313" key="6">
    <source>
        <dbReference type="Proteomes" id="UP000199019"/>
    </source>
</evidence>
<feature type="transmembrane region" description="Helical" evidence="2">
    <location>
        <begin position="312"/>
        <end position="331"/>
    </location>
</feature>
<evidence type="ECO:0000256" key="1">
    <source>
        <dbReference type="SAM" id="MobiDB-lite"/>
    </source>
</evidence>
<keyword evidence="2" id="KW-0812">Transmembrane</keyword>
<dbReference type="Proteomes" id="UP000199019">
    <property type="component" value="Unassembled WGS sequence"/>
</dbReference>
<organism evidence="5 6">
    <name type="scientific">Pedococcus cremeus</name>
    <dbReference type="NCBI Taxonomy" id="587636"/>
    <lineage>
        <taxon>Bacteria</taxon>
        <taxon>Bacillati</taxon>
        <taxon>Actinomycetota</taxon>
        <taxon>Actinomycetes</taxon>
        <taxon>Micrococcales</taxon>
        <taxon>Intrasporangiaceae</taxon>
        <taxon>Pedococcus</taxon>
    </lineage>
</organism>
<dbReference type="GO" id="GO:0016740">
    <property type="term" value="F:transferase activity"/>
    <property type="evidence" value="ECO:0007669"/>
    <property type="project" value="UniProtKB-KW"/>
</dbReference>
<evidence type="ECO:0000256" key="3">
    <source>
        <dbReference type="SAM" id="SignalP"/>
    </source>
</evidence>
<feature type="domain" description="F5/8 type C" evidence="4">
    <location>
        <begin position="676"/>
        <end position="748"/>
    </location>
</feature>
<dbReference type="InterPro" id="IPR000421">
    <property type="entry name" value="FA58C"/>
</dbReference>
<dbReference type="SUPFAM" id="SSF49785">
    <property type="entry name" value="Galactose-binding domain-like"/>
    <property type="match status" value="2"/>
</dbReference>
<name>A0A1H9X1A4_9MICO</name>
<keyword evidence="2" id="KW-0472">Membrane</keyword>
<keyword evidence="2" id="KW-1133">Transmembrane helix</keyword>
<feature type="transmembrane region" description="Helical" evidence="2">
    <location>
        <begin position="390"/>
        <end position="408"/>
    </location>
</feature>
<keyword evidence="5" id="KW-0808">Transferase</keyword>
<accession>A0A1H9X1A4</accession>
<feature type="transmembrane region" description="Helical" evidence="2">
    <location>
        <begin position="279"/>
        <end position="300"/>
    </location>
</feature>
<feature type="transmembrane region" description="Helical" evidence="2">
    <location>
        <begin position="91"/>
        <end position="108"/>
    </location>
</feature>
<sequence length="1366" mass="142313">MSFVWRVRHAVVCALLTAFALSQSAGSVVSDTKLDLVVDPLRFLARGLHLWDPLGASGQLQNQAYGYLFPMGPFFVAGRALDVPEWVVQRLWWALVLCTAYTGVVALARRLGVGSGPSQLLAGLAFALSPHVLTVLGPVSAEAWPMALSAWVLVPLVRTGDPGYSPRHAALRSALAVLAMGGVNAALDAAALLPAVVWFLTRRWDRGLLRLAAWWGLGLVLACLWWLVPLFLLGRYSPPFLDYIESASITTSTTSLVEVLRGTHDWIAYLSASGSTAGLLLLTSGVLVVLTGLLAALGLVGLARRGMPERTWLLVTLGVGTVMLTLGHVAAVDGFGSEALRAALDGPLAPLRNVHKFDVVVRLPLVLGLAFLTEQLGTGRNRVEARANRVLVVAAAAFAVIGSAAPMVTMNVAPPRSFTALPGYWEQTAQWLARANGTGRALLLPGSRFGVYDWGTTNDEPLQALARTPWDVRNAIPLTGTGHTRWLDSIEREVAAGRGGPGLAEALRRGGVRYLVVRNDLDYGSVGATNPVRVHQSLASTAEVSRVATFGPTVGSRGSVTLAYDQFLKVGYPAVEIFEVHDAGDVVSATPQSSVMTIQGGAESLLALGTVGLAPDAASITGGDADGGILTDSPRRRETNFAGGPTPSSATLTAADPLRLSKPQRDYDAGAGSREVVAELRGIRSVTASSSAADADNTSGVDQAAMPFSAVDGTVGTAWRPAPGRGPRGQWLDIDFGRRVPVDGLRITLTPGSGLRQVTVIAGGRRATTQLKGLDETALRSPVAAATKLRVELGARVSGAPESRPVGIAELTVPGVRVTRTLVVPPSASDSAPSAIAFTTSGRRDACAFDGGPSRCVTGQSTPGEDAAGLDRTFSLAHRQAYTLGVTAAAVPGPALDRAIAERVGNPTTATASSTAVPDPAGSAASAVDGDLGTTWIADPLDSDPSLTVRWSGRRTLTSLTLRLDGAAAATPPTEVAIVTPHGNRLVSVAPDGRVEFARLKTDRVTLHLRAPSLASSFDPAAARLDHLGMGVSEVLIPGVHHVAKAADLAAARARRVHGSCGTGPTVDLDGRQVRTAFSATVDDLRRMVPIRLRVCGGVDDLVLGSGTHRARVAPNSLWSATAVTFTAPGTTTVTSAPVAVDVGRWEATHRSLVVGERSEDTVVTVHENANPGWRATSGGRVLRKVTVDGWQQGYVVPAGPRARVDLVYTPDRWMRAGLGVGMLAALALVAGALTKPSRRRRTAELPRAGAPCGTSPSTAGVLPVVGLAVLLLVGGWAGAAAAAAGAALWVGARAAAPLRRALPWLAGALYLAAVVRLSWDPWGYAGYAAGSRLTQWLCLLAVAAAFAVPAARSRAASRREPQRPA</sequence>
<dbReference type="STRING" id="587636.SAMN05216199_3319"/>
<dbReference type="InterPro" id="IPR056997">
    <property type="entry name" value="CBM_AftD"/>
</dbReference>
<protein>
    <submittedName>
        <fullName evidence="5">Arabinofuranan 3-O-arabinosyltransferase</fullName>
    </submittedName>
</protein>
<feature type="transmembrane region" description="Helical" evidence="2">
    <location>
        <begin position="1335"/>
        <end position="1352"/>
    </location>
</feature>
<proteinExistence type="predicted"/>
<feature type="signal peptide" evidence="3">
    <location>
        <begin position="1"/>
        <end position="25"/>
    </location>
</feature>
<feature type="transmembrane region" description="Helical" evidence="2">
    <location>
        <begin position="359"/>
        <end position="378"/>
    </location>
</feature>
<dbReference type="Pfam" id="PF11847">
    <property type="entry name" value="GT-C_AftD"/>
    <property type="match status" value="1"/>
</dbReference>
<evidence type="ECO:0000256" key="2">
    <source>
        <dbReference type="SAM" id="Phobius"/>
    </source>
</evidence>
<evidence type="ECO:0000259" key="4">
    <source>
        <dbReference type="PROSITE" id="PS50022"/>
    </source>
</evidence>
<feature type="region of interest" description="Disordered" evidence="1">
    <location>
        <begin position="622"/>
        <end position="673"/>
    </location>
</feature>
<keyword evidence="3" id="KW-0732">Signal</keyword>
<dbReference type="Pfam" id="PF24607">
    <property type="entry name" value="CBM_AftD"/>
    <property type="match status" value="1"/>
</dbReference>
<dbReference type="Gene3D" id="2.60.120.260">
    <property type="entry name" value="Galactose-binding domain-like"/>
    <property type="match status" value="1"/>
</dbReference>
<reference evidence="6" key="1">
    <citation type="submission" date="2016-10" db="EMBL/GenBank/DDBJ databases">
        <authorList>
            <person name="Varghese N."/>
            <person name="Submissions S."/>
        </authorList>
    </citation>
    <scope>NUCLEOTIDE SEQUENCE [LARGE SCALE GENOMIC DNA]</scope>
    <source>
        <strain evidence="6">CGMCC 1.6963</strain>
    </source>
</reference>
<evidence type="ECO:0000313" key="5">
    <source>
        <dbReference type="EMBL" id="SES39885.1"/>
    </source>
</evidence>
<dbReference type="PROSITE" id="PS50022">
    <property type="entry name" value="FA58C_3"/>
    <property type="match status" value="1"/>
</dbReference>
<feature type="transmembrane region" description="Helical" evidence="2">
    <location>
        <begin position="120"/>
        <end position="141"/>
    </location>
</feature>
<feature type="transmembrane region" description="Helical" evidence="2">
    <location>
        <begin position="1303"/>
        <end position="1320"/>
    </location>
</feature>
<feature type="transmembrane region" description="Helical" evidence="2">
    <location>
        <begin position="212"/>
        <end position="233"/>
    </location>
</feature>
<keyword evidence="6" id="KW-1185">Reference proteome</keyword>
<feature type="transmembrane region" description="Helical" evidence="2">
    <location>
        <begin position="1269"/>
        <end position="1291"/>
    </location>
</feature>
<feature type="chain" id="PRO_5039405927" evidence="3">
    <location>
        <begin position="26"/>
        <end position="1366"/>
    </location>
</feature>
<gene>
    <name evidence="5" type="ORF">SAMN05216199_3319</name>
</gene>
<dbReference type="InterPro" id="IPR021798">
    <property type="entry name" value="AftD_N"/>
</dbReference>
<dbReference type="EMBL" id="FOHB01000006">
    <property type="protein sequence ID" value="SES39885.1"/>
    <property type="molecule type" value="Genomic_DNA"/>
</dbReference>